<protein>
    <submittedName>
        <fullName evidence="1">Uncharacterized protein</fullName>
    </submittedName>
</protein>
<dbReference type="AlphaFoldDB" id="A0A1K0IFZ3"/>
<organism evidence="1">
    <name type="scientific">Cupriavidus necator</name>
    <name type="common">Alcaligenes eutrophus</name>
    <name type="synonym">Ralstonia eutropha</name>
    <dbReference type="NCBI Taxonomy" id="106590"/>
    <lineage>
        <taxon>Bacteria</taxon>
        <taxon>Pseudomonadati</taxon>
        <taxon>Pseudomonadota</taxon>
        <taxon>Betaproteobacteria</taxon>
        <taxon>Burkholderiales</taxon>
        <taxon>Burkholderiaceae</taxon>
        <taxon>Cupriavidus</taxon>
    </lineage>
</organism>
<evidence type="ECO:0000313" key="1">
    <source>
        <dbReference type="EMBL" id="SCU75853.1"/>
    </source>
</evidence>
<dbReference type="EMBL" id="FMSH01000173">
    <property type="protein sequence ID" value="SCU75853.1"/>
    <property type="molecule type" value="Genomic_DNA"/>
</dbReference>
<reference evidence="1" key="1">
    <citation type="submission" date="2016-09" db="EMBL/GenBank/DDBJ databases">
        <authorList>
            <person name="Capua I."/>
            <person name="De Benedictis P."/>
            <person name="Joannis T."/>
            <person name="Lombin L.H."/>
            <person name="Cattoli G."/>
        </authorList>
    </citation>
    <scope>NUCLEOTIDE SEQUENCE</scope>
    <source>
        <strain evidence="1">B9</strain>
    </source>
</reference>
<accession>A0A1K0IFZ3</accession>
<proteinExistence type="predicted"/>
<sequence>MTGRAACLLSAMFSSTLRICPLCLESGYHSFWFQCVALPLCPVHAVPLTSRCQACGCPLPPVVDACSSWKPYQCKYCLSWISGAEFFPAMHHEFRDHARELHRRFDNLMAWVNRLHMAHAEVGSAYAVVSRYWQWRRTLAYALCARLAPALPQSLENSKHSVTILSWCLRRDGTLLFYGRHRKEERHYVDLVYRATLRMLAKWLLSRMASCPGRPCSRVWRGGELLRFESPNHHVAAFHVLRYFFDGGPALGSYSLTDDLRHVWATKELQCLHRRSLNRLSVRAVTLCLYATIAKIIKRGKPIVFDSFLIELIESTELVVFGNEACSRGFVAFESVLGMPLYPFQRSHSR</sequence>
<gene>
    <name evidence="1" type="ORF">CNECB9_2540086</name>
</gene>
<name>A0A1K0IFZ3_CUPNE</name>